<dbReference type="InterPro" id="IPR000182">
    <property type="entry name" value="GNAT_dom"/>
</dbReference>
<sequence>MTAVEFRLEPYDGEAAQLLIAEVQAEYVVRYGGPDETVLAASDFEAPRGAFFVAYADGAPVATGAWRGHGAADAEMKRLYVRPSARGLGLARRMVSILEESARRQGRARMILETGIHQPEAIALYTSLGYAPVTPFGLYAGEKNARHFGRELGRELQESN</sequence>
<dbReference type="GO" id="GO:0016747">
    <property type="term" value="F:acyltransferase activity, transferring groups other than amino-acyl groups"/>
    <property type="evidence" value="ECO:0007669"/>
    <property type="project" value="InterPro"/>
</dbReference>
<evidence type="ECO:0000259" key="3">
    <source>
        <dbReference type="PROSITE" id="PS51186"/>
    </source>
</evidence>
<keyword evidence="5" id="KW-1185">Reference proteome</keyword>
<dbReference type="EMBL" id="BSTX01000001">
    <property type="protein sequence ID" value="GLZ77644.1"/>
    <property type="molecule type" value="Genomic_DNA"/>
</dbReference>
<dbReference type="Gene3D" id="3.40.630.30">
    <property type="match status" value="1"/>
</dbReference>
<organism evidence="4 5">
    <name type="scientific">Actinorhabdospora filicis</name>
    <dbReference type="NCBI Taxonomy" id="1785913"/>
    <lineage>
        <taxon>Bacteria</taxon>
        <taxon>Bacillati</taxon>
        <taxon>Actinomycetota</taxon>
        <taxon>Actinomycetes</taxon>
        <taxon>Micromonosporales</taxon>
        <taxon>Micromonosporaceae</taxon>
        <taxon>Actinorhabdospora</taxon>
    </lineage>
</organism>
<evidence type="ECO:0000256" key="1">
    <source>
        <dbReference type="ARBA" id="ARBA00022679"/>
    </source>
</evidence>
<dbReference type="PROSITE" id="PS51186">
    <property type="entry name" value="GNAT"/>
    <property type="match status" value="1"/>
</dbReference>
<accession>A0A9W6W8J9</accession>
<protein>
    <submittedName>
        <fullName evidence="4">N-acetyltransferase</fullName>
    </submittedName>
</protein>
<keyword evidence="1" id="KW-0808">Transferase</keyword>
<keyword evidence="2" id="KW-0012">Acyltransferase</keyword>
<dbReference type="InterPro" id="IPR050832">
    <property type="entry name" value="Bact_Acetyltransf"/>
</dbReference>
<dbReference type="CDD" id="cd04301">
    <property type="entry name" value="NAT_SF"/>
    <property type="match status" value="1"/>
</dbReference>
<gene>
    <name evidence="4" type="ORF">Afil01_24510</name>
</gene>
<evidence type="ECO:0000256" key="2">
    <source>
        <dbReference type="ARBA" id="ARBA00023315"/>
    </source>
</evidence>
<evidence type="ECO:0000313" key="5">
    <source>
        <dbReference type="Proteomes" id="UP001165079"/>
    </source>
</evidence>
<dbReference type="Proteomes" id="UP001165079">
    <property type="component" value="Unassembled WGS sequence"/>
</dbReference>
<dbReference type="PANTHER" id="PTHR43877:SF2">
    <property type="entry name" value="AMINOALKYLPHOSPHONATE N-ACETYLTRANSFERASE-RELATED"/>
    <property type="match status" value="1"/>
</dbReference>
<evidence type="ECO:0000313" key="4">
    <source>
        <dbReference type="EMBL" id="GLZ77644.1"/>
    </source>
</evidence>
<name>A0A9W6W8J9_9ACTN</name>
<feature type="domain" description="N-acetyltransferase" evidence="3">
    <location>
        <begin position="6"/>
        <end position="157"/>
    </location>
</feature>
<dbReference type="InterPro" id="IPR016181">
    <property type="entry name" value="Acyl_CoA_acyltransferase"/>
</dbReference>
<dbReference type="PANTHER" id="PTHR43877">
    <property type="entry name" value="AMINOALKYLPHOSPHONATE N-ACETYLTRANSFERASE-RELATED-RELATED"/>
    <property type="match status" value="1"/>
</dbReference>
<reference evidence="4" key="1">
    <citation type="submission" date="2023-03" db="EMBL/GenBank/DDBJ databases">
        <title>Actinorhabdospora filicis NBRC 111898.</title>
        <authorList>
            <person name="Ichikawa N."/>
            <person name="Sato H."/>
            <person name="Tonouchi N."/>
        </authorList>
    </citation>
    <scope>NUCLEOTIDE SEQUENCE</scope>
    <source>
        <strain evidence="4">NBRC 111898</strain>
    </source>
</reference>
<dbReference type="AlphaFoldDB" id="A0A9W6W8J9"/>
<proteinExistence type="predicted"/>
<comment type="caution">
    <text evidence="4">The sequence shown here is derived from an EMBL/GenBank/DDBJ whole genome shotgun (WGS) entry which is preliminary data.</text>
</comment>
<dbReference type="SUPFAM" id="SSF55729">
    <property type="entry name" value="Acyl-CoA N-acyltransferases (Nat)"/>
    <property type="match status" value="1"/>
</dbReference>
<dbReference type="Pfam" id="PF00583">
    <property type="entry name" value="Acetyltransf_1"/>
    <property type="match status" value="1"/>
</dbReference>
<dbReference type="RefSeq" id="WP_285662740.1">
    <property type="nucleotide sequence ID" value="NZ_BSTX01000001.1"/>
</dbReference>